<dbReference type="InterPro" id="IPR009003">
    <property type="entry name" value="Peptidase_S1_PA"/>
</dbReference>
<dbReference type="Gene3D" id="2.40.10.10">
    <property type="entry name" value="Trypsin-like serine proteases"/>
    <property type="match status" value="1"/>
</dbReference>
<feature type="transmembrane region" description="Helical" evidence="4">
    <location>
        <begin position="150"/>
        <end position="168"/>
    </location>
</feature>
<gene>
    <name evidence="7" type="ORF">OVN521_LOCUS35810</name>
    <name evidence="6" type="ORF">WKI299_LOCUS33632</name>
</gene>
<keyword evidence="8" id="KW-1185">Reference proteome</keyword>
<keyword evidence="2" id="KW-0378">Hydrolase</keyword>
<dbReference type="EMBL" id="CAJOBG010042184">
    <property type="protein sequence ID" value="CAF4416489.1"/>
    <property type="molecule type" value="Genomic_DNA"/>
</dbReference>
<dbReference type="InterPro" id="IPR050127">
    <property type="entry name" value="Serine_Proteases_S1"/>
</dbReference>
<organism evidence="7 8">
    <name type="scientific">Rotaria magnacalcarata</name>
    <dbReference type="NCBI Taxonomy" id="392030"/>
    <lineage>
        <taxon>Eukaryota</taxon>
        <taxon>Metazoa</taxon>
        <taxon>Spiralia</taxon>
        <taxon>Gnathifera</taxon>
        <taxon>Rotifera</taxon>
        <taxon>Eurotatoria</taxon>
        <taxon>Bdelloidea</taxon>
        <taxon>Philodinida</taxon>
        <taxon>Philodinidae</taxon>
        <taxon>Rotaria</taxon>
    </lineage>
</organism>
<dbReference type="GO" id="GO:0004252">
    <property type="term" value="F:serine-type endopeptidase activity"/>
    <property type="evidence" value="ECO:0007669"/>
    <property type="project" value="InterPro"/>
</dbReference>
<dbReference type="EMBL" id="CAJNRF010015970">
    <property type="protein sequence ID" value="CAF2184408.1"/>
    <property type="molecule type" value="Genomic_DNA"/>
</dbReference>
<reference evidence="7" key="1">
    <citation type="submission" date="2021-02" db="EMBL/GenBank/DDBJ databases">
        <authorList>
            <person name="Nowell W R."/>
        </authorList>
    </citation>
    <scope>NUCLEOTIDE SEQUENCE</scope>
</reference>
<evidence type="ECO:0000259" key="5">
    <source>
        <dbReference type="Pfam" id="PF00089"/>
    </source>
</evidence>
<dbReference type="Pfam" id="PF00089">
    <property type="entry name" value="Trypsin"/>
    <property type="match status" value="1"/>
</dbReference>
<keyword evidence="4" id="KW-1133">Transmembrane helix</keyword>
<keyword evidence="4" id="KW-0472">Membrane</keyword>
<sequence>SDSGGPLMVQCSTDNRWYIIGITSYAWGCGLPKSPTVFLRVSAYLRWMQENIPGLVEAQASTVSATTRAMTTTVVTTAVTFLATTGTISSTVSATVQTTSRPASVTNKTAASITSDSSTQTARTISNTFNSATLNTTFMNLANNCSFGETMWGCGAMVILAYIFLYITF</sequence>
<dbReference type="SUPFAM" id="SSF50494">
    <property type="entry name" value="Trypsin-like serine proteases"/>
    <property type="match status" value="1"/>
</dbReference>
<accession>A0A820QC71</accession>
<evidence type="ECO:0000313" key="6">
    <source>
        <dbReference type="EMBL" id="CAF2184408.1"/>
    </source>
</evidence>
<dbReference type="InterPro" id="IPR043504">
    <property type="entry name" value="Peptidase_S1_PA_chymotrypsin"/>
</dbReference>
<evidence type="ECO:0000313" key="8">
    <source>
        <dbReference type="Proteomes" id="UP000663866"/>
    </source>
</evidence>
<feature type="domain" description="Peptidase S1" evidence="5">
    <location>
        <begin position="2"/>
        <end position="48"/>
    </location>
</feature>
<dbReference type="PANTHER" id="PTHR24264:SF54">
    <property type="entry name" value="PEPTIDASE S1 DOMAIN-CONTAINING PROTEIN"/>
    <property type="match status" value="1"/>
</dbReference>
<keyword evidence="3" id="KW-0720">Serine protease</keyword>
<evidence type="ECO:0000313" key="7">
    <source>
        <dbReference type="EMBL" id="CAF4416489.1"/>
    </source>
</evidence>
<evidence type="ECO:0000256" key="3">
    <source>
        <dbReference type="ARBA" id="ARBA00022825"/>
    </source>
</evidence>
<keyword evidence="4" id="KW-0812">Transmembrane</keyword>
<dbReference type="GO" id="GO:0005615">
    <property type="term" value="C:extracellular space"/>
    <property type="evidence" value="ECO:0007669"/>
    <property type="project" value="TreeGrafter"/>
</dbReference>
<dbReference type="Proteomes" id="UP000663856">
    <property type="component" value="Unassembled WGS sequence"/>
</dbReference>
<dbReference type="AlphaFoldDB" id="A0A820QC71"/>
<dbReference type="Proteomes" id="UP000663866">
    <property type="component" value="Unassembled WGS sequence"/>
</dbReference>
<feature type="non-terminal residue" evidence="7">
    <location>
        <position position="1"/>
    </location>
</feature>
<dbReference type="GO" id="GO:0006508">
    <property type="term" value="P:proteolysis"/>
    <property type="evidence" value="ECO:0007669"/>
    <property type="project" value="UniProtKB-KW"/>
</dbReference>
<evidence type="ECO:0000256" key="2">
    <source>
        <dbReference type="ARBA" id="ARBA00022801"/>
    </source>
</evidence>
<dbReference type="PANTHER" id="PTHR24264">
    <property type="entry name" value="TRYPSIN-RELATED"/>
    <property type="match status" value="1"/>
</dbReference>
<keyword evidence="1" id="KW-0645">Protease</keyword>
<protein>
    <recommendedName>
        <fullName evidence="5">Peptidase S1 domain-containing protein</fullName>
    </recommendedName>
</protein>
<evidence type="ECO:0000256" key="4">
    <source>
        <dbReference type="SAM" id="Phobius"/>
    </source>
</evidence>
<comment type="caution">
    <text evidence="7">The sequence shown here is derived from an EMBL/GenBank/DDBJ whole genome shotgun (WGS) entry which is preliminary data.</text>
</comment>
<proteinExistence type="predicted"/>
<evidence type="ECO:0000256" key="1">
    <source>
        <dbReference type="ARBA" id="ARBA00022670"/>
    </source>
</evidence>
<dbReference type="InterPro" id="IPR001254">
    <property type="entry name" value="Trypsin_dom"/>
</dbReference>
<name>A0A820QC71_9BILA</name>